<organism evidence="11">
    <name type="scientific">Lepeophtheirus salmonis</name>
    <name type="common">Salmon louse</name>
    <name type="synonym">Caligus salmonis</name>
    <dbReference type="NCBI Taxonomy" id="72036"/>
    <lineage>
        <taxon>Eukaryota</taxon>
        <taxon>Metazoa</taxon>
        <taxon>Ecdysozoa</taxon>
        <taxon>Arthropoda</taxon>
        <taxon>Crustacea</taxon>
        <taxon>Multicrustacea</taxon>
        <taxon>Hexanauplia</taxon>
        <taxon>Copepoda</taxon>
        <taxon>Siphonostomatoida</taxon>
        <taxon>Caligidae</taxon>
        <taxon>Lepeophtheirus</taxon>
    </lineage>
</organism>
<dbReference type="SUPFAM" id="SSF57667">
    <property type="entry name" value="beta-beta-alpha zinc fingers"/>
    <property type="match status" value="1"/>
</dbReference>
<keyword evidence="7" id="KW-0804">Transcription</keyword>
<dbReference type="GO" id="GO:0000981">
    <property type="term" value="F:DNA-binding transcription factor activity, RNA polymerase II-specific"/>
    <property type="evidence" value="ECO:0007669"/>
    <property type="project" value="TreeGrafter"/>
</dbReference>
<evidence type="ECO:0000313" key="11">
    <source>
        <dbReference type="EMBL" id="CDW18843.1"/>
    </source>
</evidence>
<evidence type="ECO:0000256" key="4">
    <source>
        <dbReference type="ARBA" id="ARBA00022771"/>
    </source>
</evidence>
<dbReference type="FunFam" id="3.30.160.60:FF:000110">
    <property type="entry name" value="Zinc finger protein-like"/>
    <property type="match status" value="1"/>
</dbReference>
<evidence type="ECO:0000256" key="5">
    <source>
        <dbReference type="ARBA" id="ARBA00022833"/>
    </source>
</evidence>
<dbReference type="Pfam" id="PF13912">
    <property type="entry name" value="zf-C2H2_6"/>
    <property type="match status" value="1"/>
</dbReference>
<evidence type="ECO:0000256" key="7">
    <source>
        <dbReference type="ARBA" id="ARBA00023163"/>
    </source>
</evidence>
<dbReference type="PANTHER" id="PTHR14196:SF0">
    <property type="entry name" value="PROTEIN BOWEL"/>
    <property type="match status" value="1"/>
</dbReference>
<keyword evidence="6" id="KW-0805">Transcription regulation</keyword>
<keyword evidence="8" id="KW-0539">Nucleus</keyword>
<dbReference type="SMART" id="SM00355">
    <property type="entry name" value="ZnF_C2H2"/>
    <property type="match status" value="2"/>
</dbReference>
<dbReference type="InterPro" id="IPR036236">
    <property type="entry name" value="Znf_C2H2_sf"/>
</dbReference>
<reference evidence="11" key="1">
    <citation type="submission" date="2014-05" db="EMBL/GenBank/DDBJ databases">
        <authorList>
            <person name="Chronopoulou M."/>
        </authorList>
    </citation>
    <scope>NUCLEOTIDE SEQUENCE</scope>
    <source>
        <tissue evidence="11">Whole organism</tissue>
    </source>
</reference>
<comment type="subcellular location">
    <subcellularLocation>
        <location evidence="1">Nucleus</location>
    </subcellularLocation>
</comment>
<dbReference type="InterPro" id="IPR050717">
    <property type="entry name" value="C2H2-ZF_Transcription_Reg"/>
</dbReference>
<keyword evidence="2" id="KW-0479">Metal-binding</keyword>
<keyword evidence="5" id="KW-0862">Zinc</keyword>
<dbReference type="PROSITE" id="PS00028">
    <property type="entry name" value="ZINC_FINGER_C2H2_1"/>
    <property type="match status" value="2"/>
</dbReference>
<dbReference type="Pfam" id="PF00096">
    <property type="entry name" value="zf-C2H2"/>
    <property type="match status" value="1"/>
</dbReference>
<feature type="domain" description="C2H2-type" evidence="10">
    <location>
        <begin position="54"/>
        <end position="81"/>
    </location>
</feature>
<sequence length="96" mass="11311">MFAVYPMEIESRCFSKRKARAILDTFECKVCKRSFTKQYNLLIHERTHRDESLSSCDICGKHFRKAESLKYHRMVHSPPSTIPRALNGFFSECVTY</sequence>
<dbReference type="InterPro" id="IPR013087">
    <property type="entry name" value="Znf_C2H2_type"/>
</dbReference>
<keyword evidence="4 9" id="KW-0863">Zinc-finger</keyword>
<dbReference type="PANTHER" id="PTHR14196">
    <property type="entry name" value="ODD-SKIPPED - RELATED"/>
    <property type="match status" value="1"/>
</dbReference>
<evidence type="ECO:0000259" key="10">
    <source>
        <dbReference type="PROSITE" id="PS50157"/>
    </source>
</evidence>
<dbReference type="PROSITE" id="PS50157">
    <property type="entry name" value="ZINC_FINGER_C2H2_2"/>
    <property type="match status" value="2"/>
</dbReference>
<evidence type="ECO:0000256" key="6">
    <source>
        <dbReference type="ARBA" id="ARBA00023015"/>
    </source>
</evidence>
<evidence type="ECO:0000256" key="8">
    <source>
        <dbReference type="ARBA" id="ARBA00023242"/>
    </source>
</evidence>
<dbReference type="AlphaFoldDB" id="A0A0K2SYM8"/>
<proteinExistence type="predicted"/>
<dbReference type="Gene3D" id="3.30.160.60">
    <property type="entry name" value="Classic Zinc Finger"/>
    <property type="match status" value="2"/>
</dbReference>
<evidence type="ECO:0000256" key="1">
    <source>
        <dbReference type="ARBA" id="ARBA00004123"/>
    </source>
</evidence>
<name>A0A0K2SYM8_LEPSM</name>
<dbReference type="GO" id="GO:0008270">
    <property type="term" value="F:zinc ion binding"/>
    <property type="evidence" value="ECO:0007669"/>
    <property type="project" value="UniProtKB-KW"/>
</dbReference>
<dbReference type="EMBL" id="HACA01001482">
    <property type="protein sequence ID" value="CDW18843.1"/>
    <property type="molecule type" value="Transcribed_RNA"/>
</dbReference>
<evidence type="ECO:0000256" key="3">
    <source>
        <dbReference type="ARBA" id="ARBA00022737"/>
    </source>
</evidence>
<keyword evidence="3" id="KW-0677">Repeat</keyword>
<feature type="domain" description="C2H2-type" evidence="10">
    <location>
        <begin position="26"/>
        <end position="53"/>
    </location>
</feature>
<dbReference type="GO" id="GO:0000977">
    <property type="term" value="F:RNA polymerase II transcription regulatory region sequence-specific DNA binding"/>
    <property type="evidence" value="ECO:0007669"/>
    <property type="project" value="TreeGrafter"/>
</dbReference>
<evidence type="ECO:0000256" key="2">
    <source>
        <dbReference type="ARBA" id="ARBA00022723"/>
    </source>
</evidence>
<evidence type="ECO:0000256" key="9">
    <source>
        <dbReference type="PROSITE-ProRule" id="PRU00042"/>
    </source>
</evidence>
<accession>A0A0K2SYM8</accession>
<protein>
    <submittedName>
        <fullName evidence="11">Protein drumsticklike [Nasonia vitripennis]</fullName>
    </submittedName>
</protein>
<dbReference type="GO" id="GO:0005634">
    <property type="term" value="C:nucleus"/>
    <property type="evidence" value="ECO:0007669"/>
    <property type="project" value="UniProtKB-SubCell"/>
</dbReference>